<dbReference type="FunFam" id="3.20.20.60:FF:000003">
    <property type="entry name" value="3-methyl-2-oxobutanoate hydroxymethyltransferase"/>
    <property type="match status" value="1"/>
</dbReference>
<dbReference type="HAMAP" id="MF_00156">
    <property type="entry name" value="PanB"/>
    <property type="match status" value="1"/>
</dbReference>
<evidence type="ECO:0000256" key="7">
    <source>
        <dbReference type="ARBA" id="ARBA00056497"/>
    </source>
</evidence>
<keyword evidence="8" id="KW-0963">Cytoplasm</keyword>
<protein>
    <recommendedName>
        <fullName evidence="8">3-methyl-2-oxobutanoate hydroxymethyltransferase</fullName>
        <ecNumber evidence="8">2.1.2.11</ecNumber>
    </recommendedName>
    <alternativeName>
        <fullName evidence="8">Ketopantoate hydroxymethyltransferase</fullName>
        <shortName evidence="8">KPHMT</shortName>
    </alternativeName>
</protein>
<dbReference type="GO" id="GO:0003864">
    <property type="term" value="F:3-methyl-2-oxobutanoate hydroxymethyltransferase activity"/>
    <property type="evidence" value="ECO:0007669"/>
    <property type="project" value="UniProtKB-UniRule"/>
</dbReference>
<gene>
    <name evidence="8 12" type="primary">panB</name>
    <name evidence="12" type="ORF">H2021_02775</name>
</gene>
<evidence type="ECO:0000256" key="4">
    <source>
        <dbReference type="ARBA" id="ARBA00022655"/>
    </source>
</evidence>
<name>A0A838YS12_9GAMM</name>
<dbReference type="NCBIfam" id="TIGR00222">
    <property type="entry name" value="panB"/>
    <property type="match status" value="1"/>
</dbReference>
<feature type="binding site" evidence="8 11">
    <location>
        <position position="51"/>
    </location>
    <ligand>
        <name>Mg(2+)</name>
        <dbReference type="ChEBI" id="CHEBI:18420"/>
    </ligand>
</feature>
<feature type="binding site" evidence="8 11">
    <location>
        <position position="90"/>
    </location>
    <ligand>
        <name>Mg(2+)</name>
        <dbReference type="ChEBI" id="CHEBI:18420"/>
    </ligand>
</feature>
<comment type="subunit">
    <text evidence="3 8">Homodecamer; pentamer of dimers.</text>
</comment>
<dbReference type="PANTHER" id="PTHR20881:SF0">
    <property type="entry name" value="3-METHYL-2-OXOBUTANOATE HYDROXYMETHYLTRANSFERASE"/>
    <property type="match status" value="1"/>
</dbReference>
<keyword evidence="4 8" id="KW-0566">Pantothenate biosynthesis</keyword>
<dbReference type="GO" id="GO:0015940">
    <property type="term" value="P:pantothenate biosynthetic process"/>
    <property type="evidence" value="ECO:0007669"/>
    <property type="project" value="UniProtKB-UniRule"/>
</dbReference>
<dbReference type="PANTHER" id="PTHR20881">
    <property type="entry name" value="3-METHYL-2-OXOBUTANOATE HYDROXYMETHYLTRANSFERASE"/>
    <property type="match status" value="1"/>
</dbReference>
<comment type="similarity">
    <text evidence="2 8">Belongs to the PanB family.</text>
</comment>
<sequence>MSAQSDKKQTTLSSLKKMKRQGEKFTCLTSYESTLTSKICDAGVDVVLVGDSLGMVIQGHDSTLPVTMDQLVYHLECVVKGNKGAHIMADMPFMSYATDDMGLENAKRLMQAGANSIKIEGGDWISRMASMLADRGIPVCAHMGLTPQAINRIGGNFVQGRDPAKHELIINEAKSLEEAGASLLLLECVPDELTKLIMNEISIPVIGIGAGSSTDGQVMVVHDLLGISCLDKLPKFVKNFMEDSSSIQEALANYVKEVKSGNFPAKEHTFY</sequence>
<proteinExistence type="inferred from homology"/>
<evidence type="ECO:0000313" key="13">
    <source>
        <dbReference type="Proteomes" id="UP000585327"/>
    </source>
</evidence>
<feature type="binding site" evidence="8 10">
    <location>
        <position position="118"/>
    </location>
    <ligand>
        <name>3-methyl-2-oxobutanoate</name>
        <dbReference type="ChEBI" id="CHEBI:11851"/>
    </ligand>
</feature>
<evidence type="ECO:0000256" key="6">
    <source>
        <dbReference type="ARBA" id="ARBA00022723"/>
    </source>
</evidence>
<dbReference type="Proteomes" id="UP000585327">
    <property type="component" value="Unassembled WGS sequence"/>
</dbReference>
<dbReference type="GO" id="GO:0008168">
    <property type="term" value="F:methyltransferase activity"/>
    <property type="evidence" value="ECO:0007669"/>
    <property type="project" value="UniProtKB-KW"/>
</dbReference>
<dbReference type="PIRSF" id="PIRSF000388">
    <property type="entry name" value="Pantoate_hydroxy_MeTrfase"/>
    <property type="match status" value="1"/>
</dbReference>
<dbReference type="GO" id="GO:0000287">
    <property type="term" value="F:magnesium ion binding"/>
    <property type="evidence" value="ECO:0007669"/>
    <property type="project" value="TreeGrafter"/>
</dbReference>
<evidence type="ECO:0000256" key="11">
    <source>
        <dbReference type="PIRSR" id="PIRSR000388-3"/>
    </source>
</evidence>
<dbReference type="GO" id="GO:0005737">
    <property type="term" value="C:cytoplasm"/>
    <property type="evidence" value="ECO:0007669"/>
    <property type="project" value="UniProtKB-SubCell"/>
</dbReference>
<dbReference type="CDD" id="cd06557">
    <property type="entry name" value="KPHMT-like"/>
    <property type="match status" value="1"/>
</dbReference>
<keyword evidence="5 8" id="KW-0808">Transferase</keyword>
<keyword evidence="12" id="KW-0489">Methyltransferase</keyword>
<feature type="binding site" evidence="8 10">
    <location>
        <position position="90"/>
    </location>
    <ligand>
        <name>3-methyl-2-oxobutanoate</name>
        <dbReference type="ChEBI" id="CHEBI:11851"/>
    </ligand>
</feature>
<feature type="binding site" evidence="8 10">
    <location>
        <begin position="51"/>
        <end position="52"/>
    </location>
    <ligand>
        <name>3-methyl-2-oxobutanoate</name>
        <dbReference type="ChEBI" id="CHEBI:11851"/>
    </ligand>
</feature>
<dbReference type="InterPro" id="IPR003700">
    <property type="entry name" value="Pantoate_hydroxy_MeTrfase"/>
</dbReference>
<evidence type="ECO:0000256" key="8">
    <source>
        <dbReference type="HAMAP-Rule" id="MF_00156"/>
    </source>
</evidence>
<evidence type="ECO:0000256" key="2">
    <source>
        <dbReference type="ARBA" id="ARBA00008676"/>
    </source>
</evidence>
<organism evidence="12 13">
    <name type="scientific">SAR86 cluster bacterium</name>
    <dbReference type="NCBI Taxonomy" id="2030880"/>
    <lineage>
        <taxon>Bacteria</taxon>
        <taxon>Pseudomonadati</taxon>
        <taxon>Pseudomonadota</taxon>
        <taxon>Gammaproteobacteria</taxon>
        <taxon>SAR86 cluster</taxon>
    </lineage>
</organism>
<keyword evidence="6 8" id="KW-0479">Metal-binding</keyword>
<dbReference type="UniPathway" id="UPA00028">
    <property type="reaction ID" value="UER00003"/>
</dbReference>
<keyword evidence="8 11" id="KW-0460">Magnesium</keyword>
<feature type="active site" description="Proton acceptor" evidence="8 9">
    <location>
        <position position="187"/>
    </location>
</feature>
<evidence type="ECO:0000256" key="5">
    <source>
        <dbReference type="ARBA" id="ARBA00022679"/>
    </source>
</evidence>
<dbReference type="EC" id="2.1.2.11" evidence="8"/>
<evidence type="ECO:0000256" key="3">
    <source>
        <dbReference type="ARBA" id="ARBA00011424"/>
    </source>
</evidence>
<comment type="cofactor">
    <cofactor evidence="8 11">
        <name>Mg(2+)</name>
        <dbReference type="ChEBI" id="CHEBI:18420"/>
    </cofactor>
    <text evidence="8 11">Binds 1 Mg(2+) ion per subunit.</text>
</comment>
<comment type="pathway">
    <text evidence="1 8">Cofactor biosynthesis; (R)-pantothenate biosynthesis; (R)-pantoate from 3-methyl-2-oxobutanoate: step 1/2.</text>
</comment>
<evidence type="ECO:0000313" key="12">
    <source>
        <dbReference type="EMBL" id="MBA4724121.1"/>
    </source>
</evidence>
<dbReference type="NCBIfam" id="NF001452">
    <property type="entry name" value="PRK00311.1"/>
    <property type="match status" value="1"/>
</dbReference>
<accession>A0A838YS12</accession>
<dbReference type="InterPro" id="IPR040442">
    <property type="entry name" value="Pyrv_kinase-like_dom_sf"/>
</dbReference>
<dbReference type="InterPro" id="IPR015813">
    <property type="entry name" value="Pyrv/PenolPyrv_kinase-like_dom"/>
</dbReference>
<evidence type="ECO:0000256" key="10">
    <source>
        <dbReference type="PIRSR" id="PIRSR000388-2"/>
    </source>
</evidence>
<evidence type="ECO:0000256" key="9">
    <source>
        <dbReference type="PIRSR" id="PIRSR000388-1"/>
    </source>
</evidence>
<comment type="catalytic activity">
    <reaction evidence="8">
        <text>(6R)-5,10-methylene-5,6,7,8-tetrahydrofolate + 3-methyl-2-oxobutanoate + H2O = 2-dehydropantoate + (6S)-5,6,7,8-tetrahydrofolate</text>
        <dbReference type="Rhea" id="RHEA:11824"/>
        <dbReference type="ChEBI" id="CHEBI:11561"/>
        <dbReference type="ChEBI" id="CHEBI:11851"/>
        <dbReference type="ChEBI" id="CHEBI:15377"/>
        <dbReference type="ChEBI" id="CHEBI:15636"/>
        <dbReference type="ChEBI" id="CHEBI:57453"/>
        <dbReference type="EC" id="2.1.2.11"/>
    </reaction>
</comment>
<evidence type="ECO:0000256" key="1">
    <source>
        <dbReference type="ARBA" id="ARBA00005033"/>
    </source>
</evidence>
<dbReference type="AlphaFoldDB" id="A0A838YS12"/>
<comment type="caution">
    <text evidence="12">The sequence shown here is derived from an EMBL/GenBank/DDBJ whole genome shotgun (WGS) entry which is preliminary data.</text>
</comment>
<feature type="binding site" evidence="8 11">
    <location>
        <position position="120"/>
    </location>
    <ligand>
        <name>Mg(2+)</name>
        <dbReference type="ChEBI" id="CHEBI:18420"/>
    </ligand>
</feature>
<comment type="subcellular location">
    <subcellularLocation>
        <location evidence="8">Cytoplasm</location>
    </subcellularLocation>
</comment>
<dbReference type="EMBL" id="JACETM010000022">
    <property type="protein sequence ID" value="MBA4724121.1"/>
    <property type="molecule type" value="Genomic_DNA"/>
</dbReference>
<dbReference type="Pfam" id="PF02548">
    <property type="entry name" value="Pantoate_transf"/>
    <property type="match status" value="1"/>
</dbReference>
<comment type="function">
    <text evidence="7 8">Catalyzes the reversible reaction in which hydroxymethyl group from 5,10-methylenetetrahydrofolate is transferred onto alpha-ketoisovalerate to form ketopantoate.</text>
</comment>
<dbReference type="GO" id="GO:0032259">
    <property type="term" value="P:methylation"/>
    <property type="evidence" value="ECO:0007669"/>
    <property type="project" value="UniProtKB-KW"/>
</dbReference>
<dbReference type="SUPFAM" id="SSF51621">
    <property type="entry name" value="Phosphoenolpyruvate/pyruvate domain"/>
    <property type="match status" value="1"/>
</dbReference>
<dbReference type="Gene3D" id="3.20.20.60">
    <property type="entry name" value="Phosphoenolpyruvate-binding domains"/>
    <property type="match status" value="1"/>
</dbReference>
<reference evidence="12 13" key="1">
    <citation type="submission" date="2020-06" db="EMBL/GenBank/DDBJ databases">
        <title>Dysbiosis in marine aquaculture revealed through microbiome analysis: reverse ecology for environmental sustainability.</title>
        <authorList>
            <person name="Haro-Moreno J.M."/>
            <person name="Coutinho F.H."/>
            <person name="Zaragoza-Solas A."/>
            <person name="Picazo A."/>
            <person name="Almagro-Moreno S."/>
            <person name="Lopez-Perez M."/>
        </authorList>
    </citation>
    <scope>NUCLEOTIDE SEQUENCE [LARGE SCALE GENOMIC DNA]</scope>
    <source>
        <strain evidence="12">MCMED-G42</strain>
    </source>
</reference>